<keyword evidence="2" id="KW-0808">Transferase</keyword>
<accession>A0A1H2R688</accession>
<protein>
    <submittedName>
        <fullName evidence="7">Gamma-glutamyltranspeptidase / glutathione hydrolase</fullName>
    </submittedName>
</protein>
<dbReference type="GO" id="GO:0016787">
    <property type="term" value="F:hydrolase activity"/>
    <property type="evidence" value="ECO:0007669"/>
    <property type="project" value="UniProtKB-KW"/>
</dbReference>
<keyword evidence="3 7" id="KW-0378">Hydrolase</keyword>
<evidence type="ECO:0000256" key="3">
    <source>
        <dbReference type="ARBA" id="ARBA00022801"/>
    </source>
</evidence>
<reference evidence="7 8" key="1">
    <citation type="submission" date="2016-10" db="EMBL/GenBank/DDBJ databases">
        <authorList>
            <person name="de Groot N.N."/>
        </authorList>
    </citation>
    <scope>NUCLEOTIDE SEQUENCE [LARGE SCALE GENOMIC DNA]</scope>
    <source>
        <strain evidence="7 8">DSM 23126</strain>
    </source>
</reference>
<name>A0A1H2R688_9BACI</name>
<dbReference type="InterPro" id="IPR051792">
    <property type="entry name" value="GGT_bact"/>
</dbReference>
<keyword evidence="6" id="KW-1133">Transmembrane helix</keyword>
<dbReference type="InterPro" id="IPR043137">
    <property type="entry name" value="GGT_ssub_C"/>
</dbReference>
<keyword evidence="8" id="KW-1185">Reference proteome</keyword>
<dbReference type="InterPro" id="IPR043138">
    <property type="entry name" value="GGT_lsub"/>
</dbReference>
<dbReference type="PANTHER" id="PTHR43199">
    <property type="entry name" value="GLUTATHIONE HYDROLASE"/>
    <property type="match status" value="1"/>
</dbReference>
<keyword evidence="6" id="KW-0812">Transmembrane</keyword>
<dbReference type="Gene3D" id="1.10.246.130">
    <property type="match status" value="1"/>
</dbReference>
<dbReference type="Gene3D" id="3.60.20.40">
    <property type="match status" value="1"/>
</dbReference>
<evidence type="ECO:0000256" key="1">
    <source>
        <dbReference type="ARBA" id="ARBA00009381"/>
    </source>
</evidence>
<evidence type="ECO:0000256" key="2">
    <source>
        <dbReference type="ARBA" id="ARBA00022679"/>
    </source>
</evidence>
<dbReference type="EMBL" id="FNNC01000001">
    <property type="protein sequence ID" value="SDW14917.1"/>
    <property type="molecule type" value="Genomic_DNA"/>
</dbReference>
<dbReference type="STRING" id="1122204.SAMN05421781_0614"/>
<dbReference type="InterPro" id="IPR029055">
    <property type="entry name" value="Ntn_hydrolases_N"/>
</dbReference>
<dbReference type="SUPFAM" id="SSF56235">
    <property type="entry name" value="N-terminal nucleophile aminohydrolases (Ntn hydrolases)"/>
    <property type="match status" value="1"/>
</dbReference>
<keyword evidence="4" id="KW-0865">Zymogen</keyword>
<gene>
    <name evidence="7" type="ORF">SAMN05421781_0614</name>
</gene>
<feature type="region of interest" description="Disordered" evidence="5">
    <location>
        <begin position="47"/>
        <end position="86"/>
    </location>
</feature>
<feature type="transmembrane region" description="Helical" evidence="6">
    <location>
        <begin position="23"/>
        <end position="41"/>
    </location>
</feature>
<dbReference type="Proteomes" id="UP000199488">
    <property type="component" value="Unassembled WGS sequence"/>
</dbReference>
<feature type="compositionally biased region" description="Low complexity" evidence="5">
    <location>
        <begin position="60"/>
        <end position="78"/>
    </location>
</feature>
<dbReference type="PANTHER" id="PTHR43199:SF1">
    <property type="entry name" value="GLUTATHIONE HYDROLASE PROENZYME"/>
    <property type="match status" value="1"/>
</dbReference>
<evidence type="ECO:0000256" key="4">
    <source>
        <dbReference type="ARBA" id="ARBA00023145"/>
    </source>
</evidence>
<dbReference type="Pfam" id="PF01019">
    <property type="entry name" value="G_glu_transpept"/>
    <property type="match status" value="1"/>
</dbReference>
<dbReference type="PRINTS" id="PR01210">
    <property type="entry name" value="GGTRANSPTASE"/>
</dbReference>
<dbReference type="GO" id="GO:0016740">
    <property type="term" value="F:transferase activity"/>
    <property type="evidence" value="ECO:0007669"/>
    <property type="project" value="UniProtKB-KW"/>
</dbReference>
<comment type="similarity">
    <text evidence="1">Belongs to the gamma-glutamyltransferase family.</text>
</comment>
<evidence type="ECO:0000256" key="5">
    <source>
        <dbReference type="SAM" id="MobiDB-lite"/>
    </source>
</evidence>
<evidence type="ECO:0000313" key="8">
    <source>
        <dbReference type="Proteomes" id="UP000199488"/>
    </source>
</evidence>
<organism evidence="7 8">
    <name type="scientific">Marinococcus luteus</name>
    <dbReference type="NCBI Taxonomy" id="1122204"/>
    <lineage>
        <taxon>Bacteria</taxon>
        <taxon>Bacillati</taxon>
        <taxon>Bacillota</taxon>
        <taxon>Bacilli</taxon>
        <taxon>Bacillales</taxon>
        <taxon>Bacillaceae</taxon>
        <taxon>Marinococcus</taxon>
    </lineage>
</organism>
<evidence type="ECO:0000256" key="6">
    <source>
        <dbReference type="SAM" id="Phobius"/>
    </source>
</evidence>
<evidence type="ECO:0000313" key="7">
    <source>
        <dbReference type="EMBL" id="SDW14917.1"/>
    </source>
</evidence>
<sequence length="599" mass="64756">MTFKNYSDHPERSLTRPVNSQKITYILAAVVVAGLLIYVGVTNFGGSDQSGSSSEEESAQNDSNSSSGASSDIASGSDYEGYGVSTDNELATDAGMEILEQGGNAADAAVATSFALTVTEPYGSGIGGGGAALVMNGPNDEPATYDYREEASTTSRDLNSAVPGFVRGMETLLEEEGSGQFTLAELMDPAIEYAEEGYEINNYLAQRMAFAQPRLNQQNSPDFFGEDGDPLGEGETLVQEEYAQTLRTLQEEGPESFYSADGTIAQQLTTDHPHITTESLQQYDVQTPEVAQGTFEGQNVYSVPSPLSGVTLIQMLGMGERLNIGEALQGNEADYIHTMSAITREAYYQRLENLGDPAFNEISTEEYVSEGTIDDLAQSVREDRLDTEELENEVGYESSDGQNTITHSSTTHVNVMDEDGNTVALTNTLGNFFGSGQTSGGMFLNNQLNNYNETESSPNNIEVGKRPRSFIAPTIIQDPEEETVMGVGSPGGSRIPAAMAEVIFRMEYLDQSYEEAFAANRSFVDVVEGQATLAVENGDQAENAELIEEINNKYGDRYFIAPDKGPSYFGNVTALIKDYDDEEMQGIIDQRRGGSAQTQ</sequence>
<keyword evidence="6" id="KW-0472">Membrane</keyword>
<dbReference type="AlphaFoldDB" id="A0A1H2R688"/>
<proteinExistence type="inferred from homology"/>